<dbReference type="AlphaFoldDB" id="A0AAE9AA39"/>
<sequence length="71" mass="8257">MHCELFGLNWDSSFSANSWSIFFLGFSTGSLLLTLIFTIMFVYFRISMRKSDEFRIRGEVALPPHIIGKYI</sequence>
<keyword evidence="1" id="KW-0472">Membrane</keyword>
<feature type="transmembrane region" description="Helical" evidence="1">
    <location>
        <begin position="20"/>
        <end position="44"/>
    </location>
</feature>
<keyword evidence="1" id="KW-0812">Transmembrane</keyword>
<protein>
    <submittedName>
        <fullName evidence="2">Uncharacterized protein</fullName>
    </submittedName>
</protein>
<name>A0AAE9AA39_CAEBR</name>
<dbReference type="Proteomes" id="UP000827892">
    <property type="component" value="Chromosome V"/>
</dbReference>
<accession>A0AAE9AA39</accession>
<gene>
    <name evidence="2" type="ORF">L3Y34_009942</name>
</gene>
<dbReference type="EMBL" id="CP090895">
    <property type="protein sequence ID" value="ULT92492.1"/>
    <property type="molecule type" value="Genomic_DNA"/>
</dbReference>
<keyword evidence="1" id="KW-1133">Transmembrane helix</keyword>
<organism evidence="2 3">
    <name type="scientific">Caenorhabditis briggsae</name>
    <dbReference type="NCBI Taxonomy" id="6238"/>
    <lineage>
        <taxon>Eukaryota</taxon>
        <taxon>Metazoa</taxon>
        <taxon>Ecdysozoa</taxon>
        <taxon>Nematoda</taxon>
        <taxon>Chromadorea</taxon>
        <taxon>Rhabditida</taxon>
        <taxon>Rhabditina</taxon>
        <taxon>Rhabditomorpha</taxon>
        <taxon>Rhabditoidea</taxon>
        <taxon>Rhabditidae</taxon>
        <taxon>Peloderinae</taxon>
        <taxon>Caenorhabditis</taxon>
    </lineage>
</organism>
<proteinExistence type="predicted"/>
<evidence type="ECO:0000313" key="3">
    <source>
        <dbReference type="Proteomes" id="UP000827892"/>
    </source>
</evidence>
<reference evidence="2 3" key="1">
    <citation type="submission" date="2022-02" db="EMBL/GenBank/DDBJ databases">
        <title>Chromosome-level reference genomes for two strains of Caenorhabditis briggsae: an improved platform for comparative genomics.</title>
        <authorList>
            <person name="Stevens L."/>
            <person name="Andersen E.C."/>
        </authorList>
    </citation>
    <scope>NUCLEOTIDE SEQUENCE [LARGE SCALE GENOMIC DNA]</scope>
    <source>
        <strain evidence="2">QX1410_ONT</strain>
        <tissue evidence="2">Whole-organism</tissue>
    </source>
</reference>
<evidence type="ECO:0000256" key="1">
    <source>
        <dbReference type="SAM" id="Phobius"/>
    </source>
</evidence>
<evidence type="ECO:0000313" key="2">
    <source>
        <dbReference type="EMBL" id="ULT92492.1"/>
    </source>
</evidence>